<protein>
    <recommendedName>
        <fullName evidence="10">Carbohydrate-binding protein SusD</fullName>
    </recommendedName>
</protein>
<dbReference type="Proteomes" id="UP000192276">
    <property type="component" value="Unassembled WGS sequence"/>
</dbReference>
<dbReference type="InterPro" id="IPR012944">
    <property type="entry name" value="SusD_RagB_dom"/>
</dbReference>
<dbReference type="Pfam" id="PF14322">
    <property type="entry name" value="SusD-like_3"/>
    <property type="match status" value="1"/>
</dbReference>
<dbReference type="GO" id="GO:0009279">
    <property type="term" value="C:cell outer membrane"/>
    <property type="evidence" value="ECO:0007669"/>
    <property type="project" value="UniProtKB-SubCell"/>
</dbReference>
<dbReference type="InterPro" id="IPR033985">
    <property type="entry name" value="SusD-like_N"/>
</dbReference>
<dbReference type="AlphaFoldDB" id="A0A1V9FKX7"/>
<dbReference type="PROSITE" id="PS51257">
    <property type="entry name" value="PROKAR_LIPOPROTEIN"/>
    <property type="match status" value="1"/>
</dbReference>
<comment type="similarity">
    <text evidence="2">Belongs to the SusD family.</text>
</comment>
<evidence type="ECO:0000256" key="5">
    <source>
        <dbReference type="ARBA" id="ARBA00023237"/>
    </source>
</evidence>
<dbReference type="Pfam" id="PF07980">
    <property type="entry name" value="SusD_RagB"/>
    <property type="match status" value="1"/>
</dbReference>
<proteinExistence type="inferred from homology"/>
<evidence type="ECO:0008006" key="10">
    <source>
        <dbReference type="Google" id="ProtNLM"/>
    </source>
</evidence>
<evidence type="ECO:0000256" key="4">
    <source>
        <dbReference type="ARBA" id="ARBA00023136"/>
    </source>
</evidence>
<evidence type="ECO:0000259" key="6">
    <source>
        <dbReference type="Pfam" id="PF07980"/>
    </source>
</evidence>
<dbReference type="InterPro" id="IPR011990">
    <property type="entry name" value="TPR-like_helical_dom_sf"/>
</dbReference>
<gene>
    <name evidence="8" type="ORF">A4R26_22105</name>
</gene>
<comment type="caution">
    <text evidence="8">The sequence shown here is derived from an EMBL/GenBank/DDBJ whole genome shotgun (WGS) entry which is preliminary data.</text>
</comment>
<evidence type="ECO:0000256" key="2">
    <source>
        <dbReference type="ARBA" id="ARBA00006275"/>
    </source>
</evidence>
<evidence type="ECO:0000313" key="8">
    <source>
        <dbReference type="EMBL" id="OQP58876.1"/>
    </source>
</evidence>
<accession>A0A1V9FKX7</accession>
<dbReference type="RefSeq" id="WP_081164766.1">
    <property type="nucleotide sequence ID" value="NZ_LWBP01000186.1"/>
</dbReference>
<keyword evidence="5" id="KW-0998">Cell outer membrane</keyword>
<evidence type="ECO:0000256" key="3">
    <source>
        <dbReference type="ARBA" id="ARBA00022729"/>
    </source>
</evidence>
<name>A0A1V9FKX7_9BACT</name>
<dbReference type="SUPFAM" id="SSF48452">
    <property type="entry name" value="TPR-like"/>
    <property type="match status" value="1"/>
</dbReference>
<keyword evidence="4" id="KW-0472">Membrane</keyword>
<evidence type="ECO:0000313" key="9">
    <source>
        <dbReference type="Proteomes" id="UP000192276"/>
    </source>
</evidence>
<feature type="domain" description="RagB/SusD" evidence="6">
    <location>
        <begin position="373"/>
        <end position="608"/>
    </location>
</feature>
<sequence length="652" mass="72125">MKVLKLILNISLLSGIIGITGCKKDFLNEELLTARDLDFLKTDAGITQLATGTYYQVFDLPFASEWPFCTQNYGVDEFMVGGDGSNGVWNNYDVGFKSIVTINNGNTQLANVQWDNLYIGIGDANLLIENATASTSGSDAIKKVALGEGYFFRAYCYLRLVSQYGAVPLKTKSSPAVEFEFTRATPEEIYKQIIDDFKQAYTLLPNTNAPARITKDAAAHYLAKAYLFRASEINDSWNAATKAADLAAIGPLCDEVIAGHPLTANYASLWNYTGPDGANERLPELILSAQFTADVSTNGANQQHLYWTSRYDDLPQMQRDVTGDRPFSRLRTNYYLYRIYDLVNDSRFWKSFRTKSRLNKSAGSYYVNGDLGIIYIINQPGDNRFSAFKLSDVVVYSKTNKTIPNAYIAFPAGRTTDGAMEADVRFPSCSKHMDGSRIGFNETRGLRDLNLARSAETYLIAAEAKIRLAKAGVGDYADALAYINPLRNRARYVNGEDRASYYDGGGALGASASGQNPNINSFIGENSYYESNNIPVTTAASASLEITDINALPAGDEYVISTLGLSGTYDRMLALILNERSRELCGEYKRWEDLSRTKTLVQRVKAFNSQAAPNIKDFHLLRPVPQTYLDGIRSNGKALTADEKQAQQNIGY</sequence>
<dbReference type="OrthoDB" id="5694214at2"/>
<keyword evidence="9" id="KW-1185">Reference proteome</keyword>
<evidence type="ECO:0000256" key="1">
    <source>
        <dbReference type="ARBA" id="ARBA00004442"/>
    </source>
</evidence>
<comment type="subcellular location">
    <subcellularLocation>
        <location evidence="1">Cell outer membrane</location>
    </subcellularLocation>
</comment>
<reference evidence="9" key="1">
    <citation type="submission" date="2016-04" db="EMBL/GenBank/DDBJ databases">
        <authorList>
            <person name="Chen L."/>
            <person name="Zhuang W."/>
            <person name="Wang G."/>
        </authorList>
    </citation>
    <scope>NUCLEOTIDE SEQUENCE [LARGE SCALE GENOMIC DNA]</scope>
    <source>
        <strain evidence="9">208</strain>
    </source>
</reference>
<dbReference type="EMBL" id="LWBP01000186">
    <property type="protein sequence ID" value="OQP58876.1"/>
    <property type="molecule type" value="Genomic_DNA"/>
</dbReference>
<organism evidence="8 9">
    <name type="scientific">Niastella populi</name>
    <dbReference type="NCBI Taxonomy" id="550983"/>
    <lineage>
        <taxon>Bacteria</taxon>
        <taxon>Pseudomonadati</taxon>
        <taxon>Bacteroidota</taxon>
        <taxon>Chitinophagia</taxon>
        <taxon>Chitinophagales</taxon>
        <taxon>Chitinophagaceae</taxon>
        <taxon>Niastella</taxon>
    </lineage>
</organism>
<evidence type="ECO:0000259" key="7">
    <source>
        <dbReference type="Pfam" id="PF14322"/>
    </source>
</evidence>
<keyword evidence="3" id="KW-0732">Signal</keyword>
<dbReference type="STRING" id="550983.A4R26_22105"/>
<feature type="domain" description="SusD-like N-terminal" evidence="7">
    <location>
        <begin position="107"/>
        <end position="227"/>
    </location>
</feature>
<dbReference type="Gene3D" id="1.25.40.390">
    <property type="match status" value="1"/>
</dbReference>